<dbReference type="Pfam" id="PF01656">
    <property type="entry name" value="CbiA"/>
    <property type="match status" value="1"/>
</dbReference>
<dbReference type="NCBIfam" id="TIGR00379">
    <property type="entry name" value="cobB"/>
    <property type="match status" value="1"/>
</dbReference>
<dbReference type="InterPro" id="IPR004484">
    <property type="entry name" value="CbiA/CobB_synth"/>
</dbReference>
<keyword evidence="7" id="KW-0169">Cobalamin biosynthesis</keyword>
<accession>A0ABR6LVZ2</accession>
<dbReference type="EMBL" id="JACHNG010000001">
    <property type="protein sequence ID" value="MBB4786518.1"/>
    <property type="molecule type" value="Genomic_DNA"/>
</dbReference>
<evidence type="ECO:0000256" key="3">
    <source>
        <dbReference type="ARBA" id="ARBA00022741"/>
    </source>
</evidence>
<comment type="cofactor">
    <cofactor evidence="1 7">
        <name>Mg(2+)</name>
        <dbReference type="ChEBI" id="CHEBI:18420"/>
    </cofactor>
</comment>
<dbReference type="SUPFAM" id="SSF52540">
    <property type="entry name" value="P-loop containing nucleoside triphosphate hydrolases"/>
    <property type="match status" value="1"/>
</dbReference>
<dbReference type="InterPro" id="IPR027417">
    <property type="entry name" value="P-loop_NTPase"/>
</dbReference>
<dbReference type="PANTHER" id="PTHR43873:SF1">
    <property type="entry name" value="COBYRINATE A,C-DIAMIDE SYNTHASE"/>
    <property type="match status" value="1"/>
</dbReference>
<keyword evidence="3 7" id="KW-0547">Nucleotide-binding</keyword>
<dbReference type="Gene3D" id="3.40.50.880">
    <property type="match status" value="1"/>
</dbReference>
<keyword evidence="5 7" id="KW-0460">Magnesium</keyword>
<dbReference type="InterPro" id="IPR002586">
    <property type="entry name" value="CobQ/CobB/MinD/ParA_Nub-bd_dom"/>
</dbReference>
<dbReference type="GO" id="GO:0042242">
    <property type="term" value="F:cobyrinic acid a,c-diamide synthase activity"/>
    <property type="evidence" value="ECO:0007669"/>
    <property type="project" value="UniProtKB-EC"/>
</dbReference>
<dbReference type="Proteomes" id="UP000530530">
    <property type="component" value="Unassembled WGS sequence"/>
</dbReference>
<feature type="active site" description="Nucleophile" evidence="7">
    <location>
        <position position="366"/>
    </location>
</feature>
<feature type="domain" description="CobB/CobQ-like glutamine amidotransferase" evidence="9">
    <location>
        <begin position="284"/>
        <end position="465"/>
    </location>
</feature>
<comment type="similarity">
    <text evidence="7">Belongs to the CobB/CbiA family.</text>
</comment>
<dbReference type="InterPro" id="IPR011698">
    <property type="entry name" value="GATase_3"/>
</dbReference>
<dbReference type="Pfam" id="PF07685">
    <property type="entry name" value="GATase_3"/>
    <property type="match status" value="1"/>
</dbReference>
<feature type="domain" description="CobQ/CobB/MinD/ParA nucleotide binding" evidence="8">
    <location>
        <begin position="6"/>
        <end position="209"/>
    </location>
</feature>
<evidence type="ECO:0000256" key="1">
    <source>
        <dbReference type="ARBA" id="ARBA00001946"/>
    </source>
</evidence>
<keyword evidence="11" id="KW-1185">Reference proteome</keyword>
<dbReference type="CDD" id="cd03130">
    <property type="entry name" value="GATase1_CobB"/>
    <property type="match status" value="1"/>
</dbReference>
<dbReference type="HAMAP" id="MF_00027">
    <property type="entry name" value="CobB_CbiA"/>
    <property type="match status" value="1"/>
</dbReference>
<comment type="pathway">
    <text evidence="7">Cofactor biosynthesis; adenosylcobalamin biosynthesis; cob(II)yrinate a,c-diamide from precorrin-2 (aerobic route): step 9/10.</text>
</comment>
<dbReference type="InterPro" id="IPR029062">
    <property type="entry name" value="Class_I_gatase-like"/>
</dbReference>
<gene>
    <name evidence="7" type="primary">cobB</name>
    <name evidence="10" type="ORF">BJY27_007479</name>
</gene>
<dbReference type="NCBIfam" id="NF002204">
    <property type="entry name" value="PRK01077.1"/>
    <property type="match status" value="1"/>
</dbReference>
<evidence type="ECO:0000313" key="10">
    <source>
        <dbReference type="EMBL" id="MBB4786518.1"/>
    </source>
</evidence>
<evidence type="ECO:0000256" key="6">
    <source>
        <dbReference type="ARBA" id="ARBA00022962"/>
    </source>
</evidence>
<evidence type="ECO:0000256" key="5">
    <source>
        <dbReference type="ARBA" id="ARBA00022842"/>
    </source>
</evidence>
<protein>
    <recommendedName>
        <fullName evidence="7">Hydrogenobyrinate a,c-diamide synthase</fullName>
        <ecNumber evidence="7">6.3.5.9</ecNumber>
    </recommendedName>
    <alternativeName>
        <fullName evidence="7">Hydrogenobyrinic acid a,c-diamide synthase</fullName>
    </alternativeName>
</protein>
<evidence type="ECO:0000313" key="11">
    <source>
        <dbReference type="Proteomes" id="UP000530530"/>
    </source>
</evidence>
<comment type="function">
    <text evidence="7">Catalyzes the ATP-dependent amidation of the two carboxylate groups at positions a and c of hydrogenobyrinate, using either L-glutamine or ammonia as the nitrogen source.</text>
</comment>
<proteinExistence type="inferred from homology"/>
<organism evidence="10 11">
    <name type="scientific">Streptomyces rapamycinicus</name>
    <dbReference type="NCBI Taxonomy" id="1226757"/>
    <lineage>
        <taxon>Bacteria</taxon>
        <taxon>Bacillati</taxon>
        <taxon>Actinomycetota</taxon>
        <taxon>Actinomycetes</taxon>
        <taxon>Kitasatosporales</taxon>
        <taxon>Streptomycetaceae</taxon>
        <taxon>Streptomyces</taxon>
        <taxon>Streptomyces violaceusniger group</taxon>
    </lineage>
</organism>
<dbReference type="EC" id="6.3.5.9" evidence="7"/>
<evidence type="ECO:0000259" key="9">
    <source>
        <dbReference type="Pfam" id="PF07685"/>
    </source>
</evidence>
<keyword evidence="4 7" id="KW-0067">ATP-binding</keyword>
<dbReference type="PANTHER" id="PTHR43873">
    <property type="entry name" value="COBYRINATE A,C-DIAMIDE SYNTHASE"/>
    <property type="match status" value="1"/>
</dbReference>
<dbReference type="GO" id="GO:0043802">
    <property type="term" value="F:hydrogenobyrinic acid a,c-diamide synthase (glutamine-hydrolysing) activity"/>
    <property type="evidence" value="ECO:0007669"/>
    <property type="project" value="UniProtKB-EC"/>
</dbReference>
<comment type="miscellaneous">
    <text evidence="7">The a and c carboxylates of hydrogenobyrinate are activated for nucleophilic attack via formation of a phosphorylated intermediate by ATP. CobB catalyzes first the amidation of the c-carboxylate, and then that of the a-carboxylate.</text>
</comment>
<dbReference type="CDD" id="cd05388">
    <property type="entry name" value="CobB_N"/>
    <property type="match status" value="1"/>
</dbReference>
<evidence type="ECO:0000256" key="4">
    <source>
        <dbReference type="ARBA" id="ARBA00022840"/>
    </source>
</evidence>
<dbReference type="SUPFAM" id="SSF52317">
    <property type="entry name" value="Class I glutamine amidotransferase-like"/>
    <property type="match status" value="1"/>
</dbReference>
<comment type="caution">
    <text evidence="10">The sequence shown here is derived from an EMBL/GenBank/DDBJ whole genome shotgun (WGS) entry which is preliminary data.</text>
</comment>
<feature type="site" description="Increases nucleophilicity of active site Cys" evidence="7">
    <location>
        <position position="460"/>
    </location>
</feature>
<keyword evidence="6 7" id="KW-0315">Glutamine amidotransferase</keyword>
<sequence length="482" mass="49295">MSVPRLVIAAPASGSGKTTVTAGLMAAFAERGLDVSPHKVGPDYIDPGYHALAISSAASSGASGVGRSRVGNARPGRNLDAYLCGPDRIAPLFLHGAAGCDLALVEGVMGLFDGAAGQGELASTAHVAKLLRAPVVLVVDASSQSRSVAALVHGFASWDPEVRVAGVILNKVASDRHEAMLCEALEGCGVPVFGALRRTRAVRAPSRHLGLVPVAERHAEAVDSAAALAARVREGCDLDGLLALARSAPPLSGRGWDPEEEIHRAMDAVPGAGVRGGRAARPVVAVAGGAAFTFSYAEHAELLTAAGARVVPFDPLRDERLPEGTGGLVIGGGFPEVYAPELSANEPLRTAVAGLAASGAPVAAECAGLLYLAHSLDGEPMCGVLAAKARMSERLTLGYREAVAISDTSLAAAGTRVRGHEFHRTTVVPGAGPEPAWGLVHPERRTEGFAQGDVHASYLHVHWASVPGAAARFVDRCAPPAG</sequence>
<reference evidence="10 11" key="1">
    <citation type="submission" date="2020-08" db="EMBL/GenBank/DDBJ databases">
        <title>Sequencing the genomes of 1000 actinobacteria strains.</title>
        <authorList>
            <person name="Klenk H.-P."/>
        </authorList>
    </citation>
    <scope>NUCLEOTIDE SEQUENCE [LARGE SCALE GENOMIC DNA]</scope>
    <source>
        <strain evidence="10 11">DSM 41530</strain>
    </source>
</reference>
<comment type="domain">
    <text evidence="7">Comprises of two domains. The C-terminal domain contains the binding site for glutamine and catalyzes the hydrolysis of this substrate to glutamate and ammonia. The N-terminal domain is anticipated to bind ATP and hydrogenobyrinate and catalyzes the ultimate synthesis of the diamide product. The ammonia produced via the glutaminase domain is probably translocated to the adjacent domain via a molecular tunnel, where it reacts with an activated intermediate.</text>
</comment>
<comment type="catalytic activity">
    <reaction evidence="7">
        <text>hydrogenobyrinate + 2 L-glutamine + 2 ATP + 2 H2O = hydrogenobyrinate a,c-diamide + 2 L-glutamate + 2 ADP + 2 phosphate + 2 H(+)</text>
        <dbReference type="Rhea" id="RHEA:12544"/>
        <dbReference type="ChEBI" id="CHEBI:15377"/>
        <dbReference type="ChEBI" id="CHEBI:15378"/>
        <dbReference type="ChEBI" id="CHEBI:29985"/>
        <dbReference type="ChEBI" id="CHEBI:30616"/>
        <dbReference type="ChEBI" id="CHEBI:43474"/>
        <dbReference type="ChEBI" id="CHEBI:58359"/>
        <dbReference type="ChEBI" id="CHEBI:77873"/>
        <dbReference type="ChEBI" id="CHEBI:77874"/>
        <dbReference type="ChEBI" id="CHEBI:456216"/>
        <dbReference type="EC" id="6.3.5.9"/>
    </reaction>
</comment>
<dbReference type="Gene3D" id="3.40.50.300">
    <property type="entry name" value="P-loop containing nucleotide triphosphate hydrolases"/>
    <property type="match status" value="1"/>
</dbReference>
<evidence type="ECO:0000256" key="2">
    <source>
        <dbReference type="ARBA" id="ARBA00022598"/>
    </source>
</evidence>
<name>A0ABR6LVZ2_9ACTN</name>
<evidence type="ECO:0000256" key="7">
    <source>
        <dbReference type="HAMAP-Rule" id="MF_00027"/>
    </source>
</evidence>
<evidence type="ECO:0000259" key="8">
    <source>
        <dbReference type="Pfam" id="PF01656"/>
    </source>
</evidence>
<dbReference type="PROSITE" id="PS51274">
    <property type="entry name" value="GATASE_COBBQ"/>
    <property type="match status" value="1"/>
</dbReference>
<keyword evidence="2 7" id="KW-0436">Ligase</keyword>